<comment type="caution">
    <text evidence="7">The sequence shown here is derived from an EMBL/GenBank/DDBJ whole genome shotgun (WGS) entry which is preliminary data.</text>
</comment>
<evidence type="ECO:0000256" key="5">
    <source>
        <dbReference type="SAM" id="Phobius"/>
    </source>
</evidence>
<proteinExistence type="predicted"/>
<dbReference type="Pfam" id="PF07690">
    <property type="entry name" value="MFS_1"/>
    <property type="match status" value="1"/>
</dbReference>
<reference evidence="7 8" key="1">
    <citation type="submission" date="2020-07" db="EMBL/GenBank/DDBJ databases">
        <title>Sequencing the genomes of 1000 actinobacteria strains.</title>
        <authorList>
            <person name="Klenk H.-P."/>
        </authorList>
    </citation>
    <scope>NUCLEOTIDE SEQUENCE [LARGE SCALE GENOMIC DNA]</scope>
    <source>
        <strain evidence="7 8">DSM 26341</strain>
    </source>
</reference>
<gene>
    <name evidence="7" type="ORF">BJY26_001653</name>
</gene>
<dbReference type="Proteomes" id="UP000539111">
    <property type="component" value="Unassembled WGS sequence"/>
</dbReference>
<sequence length="414" mass="42608">MPETDLKSPPRNPFKSLVDISGALFFPVAFLGRLPLAMTVVGVLTLVAGVRESYSLAGLTSGVVGFGSAVFGPFVGAAADKWGQRIVMSACAIANTAFLLAIVWLAYAGDGVIMLLVAAFLTGASAPQVGPLARARWLALIPKHLPGHRAAKPLSAAMSYESMADELVFVLGPVLVGVLAWAVSPGTPVIVAAGVVFVFVGWLALHRTANEAHIENHRAAGPARSGKLLTIRVLLPAFGMTAIGLFFGSTLTALTAFMGDFGQEPKTGILYGAMGVGSAICALAVAALPERFELRQRWIAAAALPFVASLIYPWIGSIGAMIPALVLAGVGIGPSLVTLFSIGSKVAPVGKSTTVMTMLSTGVVIGQAIASTVTGTIVQTYDARAGFFTVIVATGLLAALAGLGLAVYRPRQAR</sequence>
<dbReference type="Gene3D" id="1.20.1250.20">
    <property type="entry name" value="MFS general substrate transporter like domains"/>
    <property type="match status" value="1"/>
</dbReference>
<dbReference type="PANTHER" id="PTHR23542:SF1">
    <property type="entry name" value="MAJOR FACILITATOR SUPERFAMILY (MFS) PROFILE DOMAIN-CONTAINING PROTEIN"/>
    <property type="match status" value="1"/>
</dbReference>
<keyword evidence="3 5" id="KW-1133">Transmembrane helix</keyword>
<feature type="transmembrane region" description="Helical" evidence="5">
    <location>
        <begin position="385"/>
        <end position="408"/>
    </location>
</feature>
<dbReference type="SUPFAM" id="SSF103473">
    <property type="entry name" value="MFS general substrate transporter"/>
    <property type="match status" value="1"/>
</dbReference>
<feature type="transmembrane region" description="Helical" evidence="5">
    <location>
        <begin position="269"/>
        <end position="286"/>
    </location>
</feature>
<feature type="transmembrane region" description="Helical" evidence="5">
    <location>
        <begin position="321"/>
        <end position="343"/>
    </location>
</feature>
<feature type="transmembrane region" description="Helical" evidence="5">
    <location>
        <begin position="189"/>
        <end position="205"/>
    </location>
</feature>
<keyword evidence="8" id="KW-1185">Reference proteome</keyword>
<feature type="transmembrane region" description="Helical" evidence="5">
    <location>
        <begin position="86"/>
        <end position="107"/>
    </location>
</feature>
<accession>A0A7Z0D202</accession>
<dbReference type="InterPro" id="IPR011701">
    <property type="entry name" value="MFS"/>
</dbReference>
<dbReference type="RefSeq" id="WP_179427248.1">
    <property type="nucleotide sequence ID" value="NZ_JACBZP010000001.1"/>
</dbReference>
<dbReference type="InterPro" id="IPR036259">
    <property type="entry name" value="MFS_trans_sf"/>
</dbReference>
<keyword evidence="2 5" id="KW-0812">Transmembrane</keyword>
<comment type="subcellular location">
    <subcellularLocation>
        <location evidence="1">Cell membrane</location>
        <topology evidence="1">Multi-pass membrane protein</topology>
    </subcellularLocation>
</comment>
<dbReference type="PROSITE" id="PS50850">
    <property type="entry name" value="MFS"/>
    <property type="match status" value="1"/>
</dbReference>
<dbReference type="GO" id="GO:0005886">
    <property type="term" value="C:plasma membrane"/>
    <property type="evidence" value="ECO:0007669"/>
    <property type="project" value="UniProtKB-SubCell"/>
</dbReference>
<feature type="transmembrane region" description="Helical" evidence="5">
    <location>
        <begin position="233"/>
        <end position="257"/>
    </location>
</feature>
<dbReference type="PANTHER" id="PTHR23542">
    <property type="match status" value="1"/>
</dbReference>
<evidence type="ECO:0000256" key="1">
    <source>
        <dbReference type="ARBA" id="ARBA00004651"/>
    </source>
</evidence>
<evidence type="ECO:0000256" key="2">
    <source>
        <dbReference type="ARBA" id="ARBA00022692"/>
    </source>
</evidence>
<feature type="transmembrane region" description="Helical" evidence="5">
    <location>
        <begin position="355"/>
        <end position="379"/>
    </location>
</feature>
<feature type="domain" description="Major facilitator superfamily (MFS) profile" evidence="6">
    <location>
        <begin position="225"/>
        <end position="414"/>
    </location>
</feature>
<dbReference type="InterPro" id="IPR020846">
    <property type="entry name" value="MFS_dom"/>
</dbReference>
<dbReference type="EMBL" id="JACBZP010000001">
    <property type="protein sequence ID" value="NYI67347.1"/>
    <property type="molecule type" value="Genomic_DNA"/>
</dbReference>
<feature type="transmembrane region" description="Helical" evidence="5">
    <location>
        <begin position="167"/>
        <end position="183"/>
    </location>
</feature>
<evidence type="ECO:0000256" key="4">
    <source>
        <dbReference type="ARBA" id="ARBA00023136"/>
    </source>
</evidence>
<name>A0A7Z0D202_9MICO</name>
<feature type="transmembrane region" description="Helical" evidence="5">
    <location>
        <begin position="21"/>
        <end position="48"/>
    </location>
</feature>
<evidence type="ECO:0000313" key="7">
    <source>
        <dbReference type="EMBL" id="NYI67347.1"/>
    </source>
</evidence>
<organism evidence="7 8">
    <name type="scientific">Spelaeicoccus albus</name>
    <dbReference type="NCBI Taxonomy" id="1280376"/>
    <lineage>
        <taxon>Bacteria</taxon>
        <taxon>Bacillati</taxon>
        <taxon>Actinomycetota</taxon>
        <taxon>Actinomycetes</taxon>
        <taxon>Micrococcales</taxon>
        <taxon>Brevibacteriaceae</taxon>
        <taxon>Spelaeicoccus</taxon>
    </lineage>
</organism>
<feature type="transmembrane region" description="Helical" evidence="5">
    <location>
        <begin position="298"/>
        <end position="315"/>
    </location>
</feature>
<dbReference type="GO" id="GO:0022857">
    <property type="term" value="F:transmembrane transporter activity"/>
    <property type="evidence" value="ECO:0007669"/>
    <property type="project" value="InterPro"/>
</dbReference>
<dbReference type="AlphaFoldDB" id="A0A7Z0D202"/>
<keyword evidence="4 5" id="KW-0472">Membrane</keyword>
<feature type="transmembrane region" description="Helical" evidence="5">
    <location>
        <begin position="54"/>
        <end position="79"/>
    </location>
</feature>
<evidence type="ECO:0000313" key="8">
    <source>
        <dbReference type="Proteomes" id="UP000539111"/>
    </source>
</evidence>
<evidence type="ECO:0000256" key="3">
    <source>
        <dbReference type="ARBA" id="ARBA00022989"/>
    </source>
</evidence>
<protein>
    <submittedName>
        <fullName evidence="7">MFS family permease</fullName>
    </submittedName>
</protein>
<evidence type="ECO:0000259" key="6">
    <source>
        <dbReference type="PROSITE" id="PS50850"/>
    </source>
</evidence>